<dbReference type="AlphaFoldDB" id="B0PBX9"/>
<comment type="caution">
    <text evidence="1">The sequence shown here is derived from an EMBL/GenBank/DDBJ whole genome shotgun (WGS) entry which is preliminary data.</text>
</comment>
<sequence>MAAGGASIRLVAAALNLPQYLCSVALFQRAGKRCHMPSLRRPEPRLYAGQPRPV</sequence>
<evidence type="ECO:0000313" key="1">
    <source>
        <dbReference type="EMBL" id="EDS11104.1"/>
    </source>
</evidence>
<reference evidence="1" key="2">
    <citation type="submission" date="2013-09" db="EMBL/GenBank/DDBJ databases">
        <title>Draft genome sequence of Anaerotruncus colihominis(DSM 17241).</title>
        <authorList>
            <person name="Sudarsanam P."/>
            <person name="Ley R."/>
            <person name="Guruge J."/>
            <person name="Turnbaugh P.J."/>
            <person name="Mahowald M."/>
            <person name="Liep D."/>
            <person name="Gordon J."/>
        </authorList>
    </citation>
    <scope>NUCLEOTIDE SEQUENCE</scope>
    <source>
        <strain evidence="1">DSM 17241</strain>
    </source>
</reference>
<evidence type="ECO:0000313" key="2">
    <source>
        <dbReference type="Proteomes" id="UP000003803"/>
    </source>
</evidence>
<accession>B0PBX9</accession>
<gene>
    <name evidence="1" type="ORF">ANACOL_02287</name>
</gene>
<dbReference type="HOGENOM" id="CLU_3039808_0_0_9"/>
<name>B0PBX9_9FIRM</name>
<proteinExistence type="predicted"/>
<keyword evidence="2" id="KW-1185">Reference proteome</keyword>
<dbReference type="Proteomes" id="UP000003803">
    <property type="component" value="Unassembled WGS sequence"/>
</dbReference>
<protein>
    <submittedName>
        <fullName evidence="1">Uncharacterized protein</fullName>
    </submittedName>
</protein>
<dbReference type="EMBL" id="ABGD02000018">
    <property type="protein sequence ID" value="EDS11104.1"/>
    <property type="molecule type" value="Genomic_DNA"/>
</dbReference>
<organism evidence="1 2">
    <name type="scientific">Anaerotruncus colihominis DSM 17241</name>
    <dbReference type="NCBI Taxonomy" id="445972"/>
    <lineage>
        <taxon>Bacteria</taxon>
        <taxon>Bacillati</taxon>
        <taxon>Bacillota</taxon>
        <taxon>Clostridia</taxon>
        <taxon>Eubacteriales</taxon>
        <taxon>Oscillospiraceae</taxon>
        <taxon>Anaerotruncus</taxon>
    </lineage>
</organism>
<reference evidence="1" key="1">
    <citation type="submission" date="2007-11" db="EMBL/GenBank/DDBJ databases">
        <authorList>
            <person name="Fulton L."/>
            <person name="Clifton S."/>
            <person name="Fulton B."/>
            <person name="Xu J."/>
            <person name="Minx P."/>
            <person name="Pepin K.H."/>
            <person name="Johnson M."/>
            <person name="Thiruvilangam P."/>
            <person name="Bhonagiri V."/>
            <person name="Nash W.E."/>
            <person name="Mardis E.R."/>
            <person name="Wilson R.K."/>
        </authorList>
    </citation>
    <scope>NUCLEOTIDE SEQUENCE [LARGE SCALE GENOMIC DNA]</scope>
    <source>
        <strain evidence="1">DSM 17241</strain>
    </source>
</reference>